<dbReference type="Proteomes" id="UP001501083">
    <property type="component" value="Unassembled WGS sequence"/>
</dbReference>
<gene>
    <name evidence="3" type="ORF">GCM10025759_30970</name>
</gene>
<dbReference type="Pfam" id="PF10026">
    <property type="entry name" value="DUF2268"/>
    <property type="match status" value="1"/>
</dbReference>
<reference evidence="4" key="1">
    <citation type="journal article" date="2019" name="Int. J. Syst. Evol. Microbiol.">
        <title>The Global Catalogue of Microorganisms (GCM) 10K type strain sequencing project: providing services to taxonomists for standard genome sequencing and annotation.</title>
        <authorList>
            <consortium name="The Broad Institute Genomics Platform"/>
            <consortium name="The Broad Institute Genome Sequencing Center for Infectious Disease"/>
            <person name="Wu L."/>
            <person name="Ma J."/>
        </authorList>
    </citation>
    <scope>NUCLEOTIDE SEQUENCE [LARGE SCALE GENOMIC DNA]</scope>
    <source>
        <strain evidence="4">JCM 19212</strain>
    </source>
</reference>
<evidence type="ECO:0000313" key="3">
    <source>
        <dbReference type="EMBL" id="GAA5081023.1"/>
    </source>
</evidence>
<protein>
    <recommendedName>
        <fullName evidence="2">DUF2268 domain-containing protein</fullName>
    </recommendedName>
</protein>
<proteinExistence type="predicted"/>
<keyword evidence="1" id="KW-0732">Signal</keyword>
<dbReference type="InterPro" id="IPR018728">
    <property type="entry name" value="DUF2268"/>
</dbReference>
<keyword evidence="4" id="KW-1185">Reference proteome</keyword>
<organism evidence="3 4">
    <name type="scientific">Lysobacter panacisoli</name>
    <dbReference type="NCBI Taxonomy" id="1255263"/>
    <lineage>
        <taxon>Bacteria</taxon>
        <taxon>Pseudomonadati</taxon>
        <taxon>Pseudomonadota</taxon>
        <taxon>Gammaproteobacteria</taxon>
        <taxon>Lysobacterales</taxon>
        <taxon>Lysobacteraceae</taxon>
        <taxon>Lysobacter</taxon>
    </lineage>
</organism>
<name>A0ABP9LQL4_9GAMM</name>
<dbReference type="EMBL" id="BAABKY010000004">
    <property type="protein sequence ID" value="GAA5081023.1"/>
    <property type="molecule type" value="Genomic_DNA"/>
</dbReference>
<dbReference type="RefSeq" id="WP_158982335.1">
    <property type="nucleotide sequence ID" value="NZ_BAABKY010000004.1"/>
</dbReference>
<comment type="caution">
    <text evidence="3">The sequence shown here is derived from an EMBL/GenBank/DDBJ whole genome shotgun (WGS) entry which is preliminary data.</text>
</comment>
<evidence type="ECO:0000313" key="4">
    <source>
        <dbReference type="Proteomes" id="UP001501083"/>
    </source>
</evidence>
<feature type="chain" id="PRO_5046494503" description="DUF2268 domain-containing protein" evidence="1">
    <location>
        <begin position="23"/>
        <end position="315"/>
    </location>
</feature>
<feature type="domain" description="DUF2268" evidence="2">
    <location>
        <begin position="165"/>
        <end position="279"/>
    </location>
</feature>
<sequence length="315" mass="34141">MHPTFRFALLASTLLAPAFAQAADTMPGADIVTNDVARFYALYEASDGKPSVVQIENDYLAKGTPSLVEFAKLRRVTAQSIADRLASDPAIYANARQCMAELPAAKARLATALATLVRLYPQAKLPPVAIVVGRGKPVGMAYPGGLTIGLEALCAADFMNPNVQDRFVHVIAHEYAHIQQTMQTDFEAGDPDATVLRMSLAEGAAELISEVISGNVGNPKLADWTRGREAEVESAFVGEMDSTDLSNWLYNYRAGSGEPYDLGYWVGYRIAKAYYVKATDRKAALKDIIEMDDPRAFLAKSGWTPGMRLPDSAND</sequence>
<evidence type="ECO:0000259" key="2">
    <source>
        <dbReference type="Pfam" id="PF10026"/>
    </source>
</evidence>
<evidence type="ECO:0000256" key="1">
    <source>
        <dbReference type="SAM" id="SignalP"/>
    </source>
</evidence>
<accession>A0ABP9LQL4</accession>
<feature type="signal peptide" evidence="1">
    <location>
        <begin position="1"/>
        <end position="22"/>
    </location>
</feature>